<protein>
    <submittedName>
        <fullName evidence="2">Uncharacterized protein</fullName>
    </submittedName>
</protein>
<name>A0A9P9DL62_9HYPO</name>
<dbReference type="OrthoDB" id="4991875at2759"/>
<proteinExistence type="predicted"/>
<dbReference type="EMBL" id="JAGMUV010000025">
    <property type="protein sequence ID" value="KAH7120596.1"/>
    <property type="molecule type" value="Genomic_DNA"/>
</dbReference>
<feature type="region of interest" description="Disordered" evidence="1">
    <location>
        <begin position="145"/>
        <end position="207"/>
    </location>
</feature>
<evidence type="ECO:0000313" key="2">
    <source>
        <dbReference type="EMBL" id="KAH7120596.1"/>
    </source>
</evidence>
<keyword evidence="3" id="KW-1185">Reference proteome</keyword>
<sequence length="230" mass="23784">MPSELTTSLLMPGFDSQLLVAEVLAADATATTYLLNCRQGSDQCGIFDNTLIVGPWASKTLPPGAASTGELNYRIIESINPWLYSIECQMSHTVPLACTTTNSGGNDEDRQTATFTGTEAIEDELHITMTFSSVVITAGQELLVSTTSTSETSETGHTSKTAPPETTPSEAAPTTSTPAGTIHPSSSATRTDTASSSASTPEETSGGVSFAARGFAAVALAGFAAMMVQC</sequence>
<organism evidence="2 3">
    <name type="scientific">Dactylonectria macrodidyma</name>
    <dbReference type="NCBI Taxonomy" id="307937"/>
    <lineage>
        <taxon>Eukaryota</taxon>
        <taxon>Fungi</taxon>
        <taxon>Dikarya</taxon>
        <taxon>Ascomycota</taxon>
        <taxon>Pezizomycotina</taxon>
        <taxon>Sordariomycetes</taxon>
        <taxon>Hypocreomycetidae</taxon>
        <taxon>Hypocreales</taxon>
        <taxon>Nectriaceae</taxon>
        <taxon>Dactylonectria</taxon>
    </lineage>
</organism>
<dbReference type="AlphaFoldDB" id="A0A9P9DL62"/>
<dbReference type="PANTHER" id="PTHR40640">
    <property type="entry name" value="ANCHORED GLYCOPROTEIN, PUTATIVE (AFU_ORTHOLOGUE AFUA_8G04860)-RELATED"/>
    <property type="match status" value="1"/>
</dbReference>
<comment type="caution">
    <text evidence="2">The sequence shown here is derived from an EMBL/GenBank/DDBJ whole genome shotgun (WGS) entry which is preliminary data.</text>
</comment>
<evidence type="ECO:0000256" key="1">
    <source>
        <dbReference type="SAM" id="MobiDB-lite"/>
    </source>
</evidence>
<dbReference type="PANTHER" id="PTHR40640:SF1">
    <property type="entry name" value="ANCHORED GLYCOPROTEIN, PUTATIVE (AFU_ORTHOLOGUE AFUA_8G04860)-RELATED"/>
    <property type="match status" value="1"/>
</dbReference>
<evidence type="ECO:0000313" key="3">
    <source>
        <dbReference type="Proteomes" id="UP000738349"/>
    </source>
</evidence>
<accession>A0A9P9DL62</accession>
<reference evidence="2" key="1">
    <citation type="journal article" date="2021" name="Nat. Commun.">
        <title>Genetic determinants of endophytism in the Arabidopsis root mycobiome.</title>
        <authorList>
            <person name="Mesny F."/>
            <person name="Miyauchi S."/>
            <person name="Thiergart T."/>
            <person name="Pickel B."/>
            <person name="Atanasova L."/>
            <person name="Karlsson M."/>
            <person name="Huettel B."/>
            <person name="Barry K.W."/>
            <person name="Haridas S."/>
            <person name="Chen C."/>
            <person name="Bauer D."/>
            <person name="Andreopoulos W."/>
            <person name="Pangilinan J."/>
            <person name="LaButti K."/>
            <person name="Riley R."/>
            <person name="Lipzen A."/>
            <person name="Clum A."/>
            <person name="Drula E."/>
            <person name="Henrissat B."/>
            <person name="Kohler A."/>
            <person name="Grigoriev I.V."/>
            <person name="Martin F.M."/>
            <person name="Hacquard S."/>
        </authorList>
    </citation>
    <scope>NUCLEOTIDE SEQUENCE</scope>
    <source>
        <strain evidence="2">MPI-CAGE-AT-0147</strain>
    </source>
</reference>
<dbReference type="Proteomes" id="UP000738349">
    <property type="component" value="Unassembled WGS sequence"/>
</dbReference>
<gene>
    <name evidence="2" type="ORF">EDB81DRAFT_814458</name>
</gene>